<reference evidence="4 5" key="1">
    <citation type="submission" date="2020-08" db="EMBL/GenBank/DDBJ databases">
        <title>Genomic Encyclopedia of Type Strains, Phase IV (KMG-IV): sequencing the most valuable type-strain genomes for metagenomic binning, comparative biology and taxonomic classification.</title>
        <authorList>
            <person name="Goeker M."/>
        </authorList>
    </citation>
    <scope>NUCLEOTIDE SEQUENCE [LARGE SCALE GENOMIC DNA]</scope>
    <source>
        <strain evidence="4 5">DSM 27939</strain>
    </source>
</reference>
<dbReference type="AlphaFoldDB" id="A0A7W8JSI5"/>
<dbReference type="InterPro" id="IPR000873">
    <property type="entry name" value="AMP-dep_synth/lig_dom"/>
</dbReference>
<evidence type="ECO:0000313" key="4">
    <source>
        <dbReference type="EMBL" id="MBB5361188.1"/>
    </source>
</evidence>
<evidence type="ECO:0000259" key="3">
    <source>
        <dbReference type="Pfam" id="PF00501"/>
    </source>
</evidence>
<dbReference type="CDD" id="cd05931">
    <property type="entry name" value="FAAL"/>
    <property type="match status" value="1"/>
</dbReference>
<keyword evidence="2 4" id="KW-0436">Ligase</keyword>
<accession>A0A7W8JSI5</accession>
<dbReference type="SUPFAM" id="SSF56801">
    <property type="entry name" value="Acetyl-CoA synthetase-like"/>
    <property type="match status" value="1"/>
</dbReference>
<dbReference type="Proteomes" id="UP000552709">
    <property type="component" value="Unassembled WGS sequence"/>
</dbReference>
<dbReference type="PANTHER" id="PTHR22754">
    <property type="entry name" value="DISCO-INTERACTING PROTEIN 2 DIP2 -RELATED"/>
    <property type="match status" value="1"/>
</dbReference>
<protein>
    <submittedName>
        <fullName evidence="4">Acyl-CoA synthetase (AMP-forming)/AMP-acid ligase II</fullName>
    </submittedName>
</protein>
<comment type="caution">
    <text evidence="4">The sequence shown here is derived from an EMBL/GenBank/DDBJ whole genome shotgun (WGS) entry which is preliminary data.</text>
</comment>
<organism evidence="4 5">
    <name type="scientific">Deinococcus humi</name>
    <dbReference type="NCBI Taxonomy" id="662880"/>
    <lineage>
        <taxon>Bacteria</taxon>
        <taxon>Thermotogati</taxon>
        <taxon>Deinococcota</taxon>
        <taxon>Deinococci</taxon>
        <taxon>Deinococcales</taxon>
        <taxon>Deinococcaceae</taxon>
        <taxon>Deinococcus</taxon>
    </lineage>
</organism>
<dbReference type="Pfam" id="PF00501">
    <property type="entry name" value="AMP-binding"/>
    <property type="match status" value="1"/>
</dbReference>
<evidence type="ECO:0000256" key="2">
    <source>
        <dbReference type="ARBA" id="ARBA00022598"/>
    </source>
</evidence>
<dbReference type="PROSITE" id="PS00455">
    <property type="entry name" value="AMP_BINDING"/>
    <property type="match status" value="1"/>
</dbReference>
<dbReference type="InterPro" id="IPR042099">
    <property type="entry name" value="ANL_N_sf"/>
</dbReference>
<dbReference type="PANTHER" id="PTHR22754:SF32">
    <property type="entry name" value="DISCO-INTERACTING PROTEIN 2"/>
    <property type="match status" value="1"/>
</dbReference>
<dbReference type="GO" id="GO:0005886">
    <property type="term" value="C:plasma membrane"/>
    <property type="evidence" value="ECO:0007669"/>
    <property type="project" value="TreeGrafter"/>
</dbReference>
<sequence>MDRAQTTPEHGLIYLTDGETQEVQLSHQALHEQARLLAAQLQQRFNPGDRAILLFGEGIDIIPAFFGVLYAGLVAVPLIPPRPGQPSDDLVSLMTDAQPSVLLTTTGFGHYLKPMLEASGVAGALPMVFTDAPSGNVSDWSPPAITGESLAALLYTSGSTSLPRGVMMTHGHILRRLGGLADLMAAIDTSGATVNWLPLQHLMGLFGSVLQPMYMEIQAVVLPTSKVIERPVRWLQAMTRFRAGSSGAPNFAFQMCVDRIEPQDRQDLDLSAWKIAVLSTEAIRIETLDQFAQTYAPFGFQRSAYYTSYGLSESIGTFDVQPQTPKPITLRVDAEALEQGQVRVTTSGSGRVLVGCGQTVPGQQIVIVDPDTCRPCGDDQIGEIWIRGPQVADGYWHQPEATALTFQAQLSGGEGPYLRSGDLGFFHERELYVAGRLKEMLIVRGKNLYAVDLERTAETAHSALLPASSAAFSIPVDGEEQLVLVHEVRPDQAGLDVEQVASAVRRLIGERYLLPVHSVVLVEAGSIPRTETGKIRRLHARTLFLRESGTSSA</sequence>
<dbReference type="Gene3D" id="3.30.300.30">
    <property type="match status" value="1"/>
</dbReference>
<dbReference type="GO" id="GO:0070566">
    <property type="term" value="F:adenylyltransferase activity"/>
    <property type="evidence" value="ECO:0007669"/>
    <property type="project" value="TreeGrafter"/>
</dbReference>
<gene>
    <name evidence="4" type="ORF">HNQ08_000259</name>
</gene>
<proteinExistence type="inferred from homology"/>
<feature type="domain" description="AMP-dependent synthetase/ligase" evidence="3">
    <location>
        <begin position="4"/>
        <end position="396"/>
    </location>
</feature>
<dbReference type="Gene3D" id="3.40.50.12780">
    <property type="entry name" value="N-terminal domain of ligase-like"/>
    <property type="match status" value="1"/>
</dbReference>
<dbReference type="RefSeq" id="WP_184127281.1">
    <property type="nucleotide sequence ID" value="NZ_JACHFL010000001.1"/>
</dbReference>
<comment type="similarity">
    <text evidence="1">Belongs to the ATP-dependent AMP-binding enzyme family.</text>
</comment>
<dbReference type="InterPro" id="IPR020845">
    <property type="entry name" value="AMP-binding_CS"/>
</dbReference>
<evidence type="ECO:0000256" key="1">
    <source>
        <dbReference type="ARBA" id="ARBA00006432"/>
    </source>
</evidence>
<dbReference type="InterPro" id="IPR040097">
    <property type="entry name" value="FAAL/FAAC"/>
</dbReference>
<evidence type="ECO:0000313" key="5">
    <source>
        <dbReference type="Proteomes" id="UP000552709"/>
    </source>
</evidence>
<dbReference type="GO" id="GO:0016874">
    <property type="term" value="F:ligase activity"/>
    <property type="evidence" value="ECO:0007669"/>
    <property type="project" value="UniProtKB-KW"/>
</dbReference>
<dbReference type="EMBL" id="JACHFL010000001">
    <property type="protein sequence ID" value="MBB5361188.1"/>
    <property type="molecule type" value="Genomic_DNA"/>
</dbReference>
<dbReference type="GO" id="GO:0071766">
    <property type="term" value="P:Actinobacterium-type cell wall biogenesis"/>
    <property type="evidence" value="ECO:0007669"/>
    <property type="project" value="UniProtKB-ARBA"/>
</dbReference>
<dbReference type="GO" id="GO:0006633">
    <property type="term" value="P:fatty acid biosynthetic process"/>
    <property type="evidence" value="ECO:0007669"/>
    <property type="project" value="TreeGrafter"/>
</dbReference>
<dbReference type="InterPro" id="IPR045851">
    <property type="entry name" value="AMP-bd_C_sf"/>
</dbReference>
<dbReference type="FunFam" id="3.40.50.12780:FF:000013">
    <property type="entry name" value="Long-chain-fatty-acid--AMP ligase FadD32"/>
    <property type="match status" value="1"/>
</dbReference>
<keyword evidence="5" id="KW-1185">Reference proteome</keyword>
<name>A0A7W8JSI5_9DEIO</name>